<gene>
    <name evidence="2" type="ORF">ABVK25_002917</name>
</gene>
<accession>A0ABR4BG51</accession>
<feature type="compositionally biased region" description="Basic and acidic residues" evidence="1">
    <location>
        <begin position="17"/>
        <end position="27"/>
    </location>
</feature>
<dbReference type="CDD" id="cd00303">
    <property type="entry name" value="retropepsin_like"/>
    <property type="match status" value="2"/>
</dbReference>
<sequence length="406" mass="45180">MLSHNDVHNTRPVLSCESERAGPVHDPNTKRGLLGFVNGYQVPALADTGASQNVISASFAKEKGLVISHQPTMFKLGNSTFTHSLGTVSLDWAFVEKPTETFNIICHVLQQCSYDLILGSKFLKMTETLSNHRHRLVKCLPPLGNALCFKLLDDNREFLEGTLADSKIAFAVPDTGAEGNVMDLGYAQTHGLKIKCRPRNCKLLQFADGTYQMAVGQVQTTWTFESGLSIPVTFEVLQDCLHDVILGEEVIYENDVFGTHASSIQEIQPKEETYNLAPFTFMNISQKKLRALAHYITSRRKADSSTEETVKIENQEKEEGARRDIWHRQYGFGGTKASEAEQSAEKHRKQLYDERIMLEKRTLGDGRIPVPGNNTLVVQSLPTAPKNTRSLTNTLPGPHHGPDTTD</sequence>
<feature type="region of interest" description="Disordered" evidence="1">
    <location>
        <begin position="363"/>
        <end position="406"/>
    </location>
</feature>
<protein>
    <submittedName>
        <fullName evidence="2">Uncharacterized protein</fullName>
    </submittedName>
</protein>
<evidence type="ECO:0000313" key="3">
    <source>
        <dbReference type="Proteomes" id="UP001590951"/>
    </source>
</evidence>
<dbReference type="SUPFAM" id="SSF50630">
    <property type="entry name" value="Acid proteases"/>
    <property type="match status" value="1"/>
</dbReference>
<dbReference type="Pfam" id="PF13975">
    <property type="entry name" value="gag-asp_proteas"/>
    <property type="match status" value="1"/>
</dbReference>
<dbReference type="Gene3D" id="2.40.70.10">
    <property type="entry name" value="Acid Proteases"/>
    <property type="match status" value="2"/>
</dbReference>
<feature type="region of interest" description="Disordered" evidence="1">
    <location>
        <begin position="1"/>
        <end position="27"/>
    </location>
</feature>
<comment type="caution">
    <text evidence="2">The sequence shown here is derived from an EMBL/GenBank/DDBJ whole genome shotgun (WGS) entry which is preliminary data.</text>
</comment>
<reference evidence="2 3" key="1">
    <citation type="submission" date="2024-09" db="EMBL/GenBank/DDBJ databases">
        <title>Rethinking Asexuality: The Enigmatic Case of Functional Sexual Genes in Lepraria (Stereocaulaceae).</title>
        <authorList>
            <person name="Doellman M."/>
            <person name="Sun Y."/>
            <person name="Barcenas-Pena A."/>
            <person name="Lumbsch H.T."/>
            <person name="Grewe F."/>
        </authorList>
    </citation>
    <scope>NUCLEOTIDE SEQUENCE [LARGE SCALE GENOMIC DNA]</scope>
    <source>
        <strain evidence="2 3">Grewe 0041</strain>
    </source>
</reference>
<evidence type="ECO:0000256" key="1">
    <source>
        <dbReference type="SAM" id="MobiDB-lite"/>
    </source>
</evidence>
<feature type="compositionally biased region" description="Polar residues" evidence="1">
    <location>
        <begin position="372"/>
        <end position="395"/>
    </location>
</feature>
<keyword evidence="3" id="KW-1185">Reference proteome</keyword>
<dbReference type="Proteomes" id="UP001590951">
    <property type="component" value="Unassembled WGS sequence"/>
</dbReference>
<dbReference type="EMBL" id="JBHFEH010000007">
    <property type="protein sequence ID" value="KAL2056523.1"/>
    <property type="molecule type" value="Genomic_DNA"/>
</dbReference>
<name>A0ABR4BG51_9LECA</name>
<evidence type="ECO:0000313" key="2">
    <source>
        <dbReference type="EMBL" id="KAL2056523.1"/>
    </source>
</evidence>
<dbReference type="InterPro" id="IPR021109">
    <property type="entry name" value="Peptidase_aspartic_dom_sf"/>
</dbReference>
<organism evidence="2 3">
    <name type="scientific">Lepraria finkii</name>
    <dbReference type="NCBI Taxonomy" id="1340010"/>
    <lineage>
        <taxon>Eukaryota</taxon>
        <taxon>Fungi</taxon>
        <taxon>Dikarya</taxon>
        <taxon>Ascomycota</taxon>
        <taxon>Pezizomycotina</taxon>
        <taxon>Lecanoromycetes</taxon>
        <taxon>OSLEUM clade</taxon>
        <taxon>Lecanoromycetidae</taxon>
        <taxon>Lecanorales</taxon>
        <taxon>Lecanorineae</taxon>
        <taxon>Stereocaulaceae</taxon>
        <taxon>Lepraria</taxon>
    </lineage>
</organism>
<proteinExistence type="predicted"/>